<comment type="caution">
    <text evidence="4">The sequence shown here is derived from an EMBL/GenBank/DDBJ whole genome shotgun (WGS) entry which is preliminary data.</text>
</comment>
<dbReference type="InterPro" id="IPR002110">
    <property type="entry name" value="Ankyrin_rpt"/>
</dbReference>
<dbReference type="SUPFAM" id="SSF48403">
    <property type="entry name" value="Ankyrin repeat"/>
    <property type="match status" value="1"/>
</dbReference>
<keyword evidence="1" id="KW-0677">Repeat</keyword>
<evidence type="ECO:0000256" key="2">
    <source>
        <dbReference type="PROSITE-ProRule" id="PRU00023"/>
    </source>
</evidence>
<dbReference type="PANTHER" id="PTHR22872:SF2">
    <property type="entry name" value="INHIBITOR OF BRUTON TYROSINE KINASE"/>
    <property type="match status" value="1"/>
</dbReference>
<keyword evidence="2" id="KW-0040">ANK repeat</keyword>
<dbReference type="SMART" id="SM00248">
    <property type="entry name" value="ANK"/>
    <property type="match status" value="2"/>
</dbReference>
<dbReference type="Pfam" id="PF00808">
    <property type="entry name" value="CBFD_NFYB_HMF"/>
    <property type="match status" value="1"/>
</dbReference>
<dbReference type="EMBL" id="VEPZ02000026">
    <property type="protein sequence ID" value="KAE8735947.1"/>
    <property type="molecule type" value="Genomic_DNA"/>
</dbReference>
<dbReference type="AlphaFoldDB" id="A0A6A3D5L0"/>
<dbReference type="PROSITE" id="PS50088">
    <property type="entry name" value="ANK_REPEAT"/>
    <property type="match status" value="2"/>
</dbReference>
<dbReference type="PANTHER" id="PTHR22872">
    <property type="entry name" value="BTK-BINDING PROTEIN-RELATED"/>
    <property type="match status" value="1"/>
</dbReference>
<feature type="domain" description="Transcription factor CBF/NF-Y/archaeal histone" evidence="3">
    <location>
        <begin position="134"/>
        <end position="165"/>
    </location>
</feature>
<feature type="repeat" description="ANK" evidence="2">
    <location>
        <begin position="45"/>
        <end position="77"/>
    </location>
</feature>
<evidence type="ECO:0000313" key="5">
    <source>
        <dbReference type="Proteomes" id="UP000436088"/>
    </source>
</evidence>
<sequence length="505" mass="55181">MRKGSSGASYKDLWHAVGEGSLPDIDYALALLKKNGSNINSRNSLGLTPLHIVTWRNNIPIIRRLLASGADPDAKDRESGWSSLHRALHFDHLAVASVLLRSGASITLEDSKCRTPVDLLSGPVLQVFGSAQHSEFINLISSESNKVCNREDKRTIALEHVLKALAPSVPFSQKFPNMDLGAIRLLERLLAFNPKDRPTTKELDHDLQASNIPNGVVLRWQALADPYFYGLANVDHAAGVPPRWGLDQLHNLEWVSIPWYGIDTTSIEGRPFLTQVSPDEWVFMEELSMDGGSIREQRLSSRRTLENKSEIALLQVVDPAFNGKHSGQVLLIGVCLPGSVLDFRGGGVEHEVRANVRQYRVEEPGHNCGVLDEPSVTRRLRPGNVIIAWRDCITTFSMSKRGVFGPLCNAAISNGNVVAAGSRVVGWVRMDGEMKWGAMAALLSTIALSHIAAVPPPISNGERARRHLTTNMGCALCGAVRCCAGIDIARSERVPGGEGYVEESH</sequence>
<evidence type="ECO:0000259" key="3">
    <source>
        <dbReference type="Pfam" id="PF00808"/>
    </source>
</evidence>
<organism evidence="4 5">
    <name type="scientific">Hibiscus syriacus</name>
    <name type="common">Rose of Sharon</name>
    <dbReference type="NCBI Taxonomy" id="106335"/>
    <lineage>
        <taxon>Eukaryota</taxon>
        <taxon>Viridiplantae</taxon>
        <taxon>Streptophyta</taxon>
        <taxon>Embryophyta</taxon>
        <taxon>Tracheophyta</taxon>
        <taxon>Spermatophyta</taxon>
        <taxon>Magnoliopsida</taxon>
        <taxon>eudicotyledons</taxon>
        <taxon>Gunneridae</taxon>
        <taxon>Pentapetalae</taxon>
        <taxon>rosids</taxon>
        <taxon>malvids</taxon>
        <taxon>Malvales</taxon>
        <taxon>Malvaceae</taxon>
        <taxon>Malvoideae</taxon>
        <taxon>Hibiscus</taxon>
    </lineage>
</organism>
<dbReference type="InterPro" id="IPR051625">
    <property type="entry name" value="Signaling_Regulatory_Domain"/>
</dbReference>
<dbReference type="Pfam" id="PF12796">
    <property type="entry name" value="Ank_2"/>
    <property type="match status" value="1"/>
</dbReference>
<gene>
    <name evidence="4" type="ORF">F3Y22_tig00000287pilonHSYRG00031</name>
</gene>
<evidence type="ECO:0000313" key="4">
    <source>
        <dbReference type="EMBL" id="KAE8735947.1"/>
    </source>
</evidence>
<dbReference type="Proteomes" id="UP000436088">
    <property type="component" value="Unassembled WGS sequence"/>
</dbReference>
<dbReference type="Gene3D" id="1.10.20.10">
    <property type="entry name" value="Histone, subunit A"/>
    <property type="match status" value="1"/>
</dbReference>
<dbReference type="SUPFAM" id="SSF47113">
    <property type="entry name" value="Histone-fold"/>
    <property type="match status" value="1"/>
</dbReference>
<dbReference type="InterPro" id="IPR036770">
    <property type="entry name" value="Ankyrin_rpt-contain_sf"/>
</dbReference>
<dbReference type="GO" id="GO:0046982">
    <property type="term" value="F:protein heterodimerization activity"/>
    <property type="evidence" value="ECO:0007669"/>
    <property type="project" value="InterPro"/>
</dbReference>
<evidence type="ECO:0000256" key="1">
    <source>
        <dbReference type="ARBA" id="ARBA00022737"/>
    </source>
</evidence>
<dbReference type="Gene3D" id="1.25.40.20">
    <property type="entry name" value="Ankyrin repeat-containing domain"/>
    <property type="match status" value="1"/>
</dbReference>
<proteinExistence type="predicted"/>
<accession>A0A6A3D5L0</accession>
<name>A0A6A3D5L0_HIBSY</name>
<feature type="repeat" description="ANK" evidence="2">
    <location>
        <begin position="79"/>
        <end position="111"/>
    </location>
</feature>
<protein>
    <recommendedName>
        <fullName evidence="3">Transcription factor CBF/NF-Y/archaeal histone domain-containing protein</fullName>
    </recommendedName>
</protein>
<dbReference type="InterPro" id="IPR009072">
    <property type="entry name" value="Histone-fold"/>
</dbReference>
<dbReference type="InterPro" id="IPR003958">
    <property type="entry name" value="CBFA_NFYB_domain"/>
</dbReference>
<dbReference type="PROSITE" id="PS50297">
    <property type="entry name" value="ANK_REP_REGION"/>
    <property type="match status" value="2"/>
</dbReference>
<keyword evidence="5" id="KW-1185">Reference proteome</keyword>
<reference evidence="4" key="1">
    <citation type="submission" date="2019-09" db="EMBL/GenBank/DDBJ databases">
        <title>Draft genome information of white flower Hibiscus syriacus.</title>
        <authorList>
            <person name="Kim Y.-M."/>
        </authorList>
    </citation>
    <scope>NUCLEOTIDE SEQUENCE [LARGE SCALE GENOMIC DNA]</scope>
    <source>
        <strain evidence="4">YM2019G1</strain>
    </source>
</reference>